<sequence>MGLLRALFRTLCTCATCERLRVLLFIISDISNEPDDDESLVRYLLYSNDTRGIVACTSCWSRQKVLPESMEEIVRAYAKVVDNLNAHVHPSNPYPSPEYLLSIIKSGPPVYGRAALAPDVPLSSGAKLLVEQLKASEEPLWMISWGGANVLAQALQHIHQTCSATESAVLQSRLRVYTISDQDDTGMWIRVIYPDIFYICSVHAWKEYAMGGPDVTKVTKELLREHIQIGPLGEVYPTYSFIMEDDTPTFLYLIQNGLSSPEHPEWGSWGGHYALGNIGGASKHYADARDTYDFAARMQWSLGSDRSKANHAPVAIVNESNAGPEPLLLESIAGSEVLLDASQSYDPDGDELTFTWFFYKEVTSAQQDIRWIAPDLKWDVVEDAQKPKGSLIRVKIPPPAECAVDLVNGQAVDKGQAFHL</sequence>
<dbReference type="GO" id="GO:0016799">
    <property type="term" value="F:hydrolase activity, hydrolyzing N-glycosyl compounds"/>
    <property type="evidence" value="ECO:0007669"/>
    <property type="project" value="InterPro"/>
</dbReference>
<dbReference type="Pfam" id="PF07632">
    <property type="entry name" value="Sde182_NH-like"/>
    <property type="match status" value="1"/>
</dbReference>
<reference evidence="3 4" key="1">
    <citation type="submission" date="2019-04" db="EMBL/GenBank/DDBJ databases">
        <title>Fungal friends and foes A comparative genomics study of 23 Aspergillus species from section Flavi.</title>
        <authorList>
            <consortium name="DOE Joint Genome Institute"/>
            <person name="Kjaerbolling I."/>
            <person name="Vesth T.C."/>
            <person name="Frisvad J.C."/>
            <person name="Nybo J.L."/>
            <person name="Theobald S."/>
            <person name="Kildgaard S."/>
            <person name="Petersen T.I."/>
            <person name="Kuo A."/>
            <person name="Sato A."/>
            <person name="Lyhne E.K."/>
            <person name="Kogle M.E."/>
            <person name="Wiebenga A."/>
            <person name="Kun R.S."/>
            <person name="Lubbers R.J."/>
            <person name="Makela M.R."/>
            <person name="Barry K."/>
            <person name="Chovatia M."/>
            <person name="Clum A."/>
            <person name="Daum C."/>
            <person name="Haridas S."/>
            <person name="He G."/>
            <person name="LaButti K."/>
            <person name="Lipzen A."/>
            <person name="Mondo S."/>
            <person name="Pangilinan J."/>
            <person name="Riley R."/>
            <person name="Salamov A."/>
            <person name="Simmons B.A."/>
            <person name="Magnuson J.K."/>
            <person name="Henrissat B."/>
            <person name="Mortensen U.H."/>
            <person name="Larsen T.O."/>
            <person name="De vries R.P."/>
            <person name="Grigoriev I.V."/>
            <person name="Machida M."/>
            <person name="Baker S.E."/>
            <person name="Andersen M.R."/>
        </authorList>
    </citation>
    <scope>NUCLEOTIDE SEQUENCE [LARGE SCALE GENOMIC DNA]</scope>
    <source>
        <strain evidence="3 4">CBS 117635</strain>
    </source>
</reference>
<gene>
    <name evidence="3" type="ORF">BDV30DRAFT_249128</name>
</gene>
<dbReference type="InterPro" id="IPR036452">
    <property type="entry name" value="Ribo_hydro-like"/>
</dbReference>
<name>A0A5N6J3V0_9EURO</name>
<accession>A0A5N6J3V0</accession>
<evidence type="ECO:0000259" key="1">
    <source>
        <dbReference type="Pfam" id="PF07632"/>
    </source>
</evidence>
<evidence type="ECO:0000313" key="3">
    <source>
        <dbReference type="EMBL" id="KAB8272920.1"/>
    </source>
</evidence>
<dbReference type="InterPro" id="IPR048527">
    <property type="entry name" value="Sde182_C"/>
</dbReference>
<organism evidence="3 4">
    <name type="scientific">Aspergillus minisclerotigenes</name>
    <dbReference type="NCBI Taxonomy" id="656917"/>
    <lineage>
        <taxon>Eukaryota</taxon>
        <taxon>Fungi</taxon>
        <taxon>Dikarya</taxon>
        <taxon>Ascomycota</taxon>
        <taxon>Pezizomycotina</taxon>
        <taxon>Eurotiomycetes</taxon>
        <taxon>Eurotiomycetidae</taxon>
        <taxon>Eurotiales</taxon>
        <taxon>Aspergillaceae</taxon>
        <taxon>Aspergillus</taxon>
        <taxon>Aspergillus subgen. Circumdati</taxon>
    </lineage>
</organism>
<evidence type="ECO:0000259" key="2">
    <source>
        <dbReference type="Pfam" id="PF21027"/>
    </source>
</evidence>
<protein>
    <recommendedName>
        <fullName evidence="5">DUF1593-domain-containing protein</fullName>
    </recommendedName>
</protein>
<dbReference type="AlphaFoldDB" id="A0A5N6J3V0"/>
<feature type="domain" description="Cellulose-binding Sde182 C-terminal" evidence="2">
    <location>
        <begin position="337"/>
        <end position="418"/>
    </location>
</feature>
<dbReference type="Gene3D" id="2.60.40.10">
    <property type="entry name" value="Immunoglobulins"/>
    <property type="match status" value="1"/>
</dbReference>
<evidence type="ECO:0000313" key="4">
    <source>
        <dbReference type="Proteomes" id="UP000326289"/>
    </source>
</evidence>
<dbReference type="Pfam" id="PF21027">
    <property type="entry name" value="Sde0182_C"/>
    <property type="match status" value="1"/>
</dbReference>
<proteinExistence type="predicted"/>
<evidence type="ECO:0008006" key="5">
    <source>
        <dbReference type="Google" id="ProtNLM"/>
    </source>
</evidence>
<dbReference type="InterPro" id="IPR011483">
    <property type="entry name" value="Sde182_NH-like"/>
</dbReference>
<dbReference type="EMBL" id="ML732800">
    <property type="protein sequence ID" value="KAB8272920.1"/>
    <property type="molecule type" value="Genomic_DNA"/>
</dbReference>
<dbReference type="InterPro" id="IPR013783">
    <property type="entry name" value="Ig-like_fold"/>
</dbReference>
<dbReference type="Gene3D" id="3.90.245.10">
    <property type="entry name" value="Ribonucleoside hydrolase-like"/>
    <property type="match status" value="1"/>
</dbReference>
<keyword evidence="4" id="KW-1185">Reference proteome</keyword>
<feature type="domain" description="Cellulose-binding Sde182 nucleoside hydrolase-like" evidence="1">
    <location>
        <begin position="24"/>
        <end position="273"/>
    </location>
</feature>
<dbReference type="Proteomes" id="UP000326289">
    <property type="component" value="Unassembled WGS sequence"/>
</dbReference>